<evidence type="ECO:0000256" key="1">
    <source>
        <dbReference type="ARBA" id="ARBA00022618"/>
    </source>
</evidence>
<keyword evidence="1" id="KW-0132">Cell division</keyword>
<evidence type="ECO:0000256" key="8">
    <source>
        <dbReference type="SAM" id="MobiDB-lite"/>
    </source>
</evidence>
<proteinExistence type="predicted"/>
<keyword evidence="5 7" id="KW-0802">TPR repeat</keyword>
<keyword evidence="4" id="KW-0833">Ubl conjugation pathway</keyword>
<dbReference type="PROSITE" id="PS50005">
    <property type="entry name" value="TPR"/>
    <property type="match status" value="1"/>
</dbReference>
<dbReference type="GO" id="GO:0005680">
    <property type="term" value="C:anaphase-promoting complex"/>
    <property type="evidence" value="ECO:0007669"/>
    <property type="project" value="InterPro"/>
</dbReference>
<sequence length="365" mass="41684">MDTGFSDGFMHYLYGVICKRLKLEEEALKSFENAVDLFPLNWSAWQELLSLTTHKLILSKLRLPDHWIKTFFLAHAFLELQAMDAALDACQALFVAGFRRSLHVWTLVAVAHNSNRDSEESLEVFQLIRNIDPYRLDSLDVLSNLLYTNDDKKGLERLAQQVLEIDRFKAETCVIVGNHYSLREAFDKAAMYFHRALKINPECLSAWTLLGHVYMEMKQQNVNAAIQCYRSAIDVNPRDYRWAVLLDKLKRKKESAEAFLKFISLGCEQDGCEAEFLPIAYKSVAEYMIESGNLVDARKYLNLLSTSSKRKEVREDSKALVKRFREMKAALAASGESSASIGDDEPEIPDDACADVEMEVETPTR</sequence>
<evidence type="ECO:0000256" key="7">
    <source>
        <dbReference type="PROSITE-ProRule" id="PRU00339"/>
    </source>
</evidence>
<evidence type="ECO:0000313" key="10">
    <source>
        <dbReference type="EMBL" id="CAD7285260.1"/>
    </source>
</evidence>
<evidence type="ECO:0000256" key="6">
    <source>
        <dbReference type="ARBA" id="ARBA00023306"/>
    </source>
</evidence>
<dbReference type="InterPro" id="IPR019734">
    <property type="entry name" value="TPR_rpt"/>
</dbReference>
<protein>
    <recommendedName>
        <fullName evidence="9">Cdc23 domain-containing protein</fullName>
    </recommendedName>
</protein>
<keyword evidence="2" id="KW-0677">Repeat</keyword>
<keyword evidence="6" id="KW-0131">Cell cycle</keyword>
<dbReference type="InterPro" id="IPR011990">
    <property type="entry name" value="TPR-like_helical_dom_sf"/>
</dbReference>
<evidence type="ECO:0000256" key="3">
    <source>
        <dbReference type="ARBA" id="ARBA00022776"/>
    </source>
</evidence>
<dbReference type="PANTHER" id="PTHR12558:SF10">
    <property type="entry name" value="CELL DIVISION CYCLE PROTEIN 23 HOMOLOG"/>
    <property type="match status" value="1"/>
</dbReference>
<dbReference type="GO" id="GO:0045842">
    <property type="term" value="P:positive regulation of mitotic metaphase/anaphase transition"/>
    <property type="evidence" value="ECO:0007669"/>
    <property type="project" value="TreeGrafter"/>
</dbReference>
<dbReference type="Pfam" id="PF04049">
    <property type="entry name" value="ANAPC8"/>
    <property type="match status" value="1"/>
</dbReference>
<organism evidence="10">
    <name type="scientific">Notodromas monacha</name>
    <dbReference type="NCBI Taxonomy" id="399045"/>
    <lineage>
        <taxon>Eukaryota</taxon>
        <taxon>Metazoa</taxon>
        <taxon>Ecdysozoa</taxon>
        <taxon>Arthropoda</taxon>
        <taxon>Crustacea</taxon>
        <taxon>Oligostraca</taxon>
        <taxon>Ostracoda</taxon>
        <taxon>Podocopa</taxon>
        <taxon>Podocopida</taxon>
        <taxon>Cypridocopina</taxon>
        <taxon>Cypridoidea</taxon>
        <taxon>Cyprididae</taxon>
        <taxon>Notodromas</taxon>
    </lineage>
</organism>
<dbReference type="Gene3D" id="1.25.40.10">
    <property type="entry name" value="Tetratricopeptide repeat domain"/>
    <property type="match status" value="2"/>
</dbReference>
<dbReference type="Proteomes" id="UP000678499">
    <property type="component" value="Unassembled WGS sequence"/>
</dbReference>
<dbReference type="AlphaFoldDB" id="A0A7R9C2T3"/>
<feature type="region of interest" description="Disordered" evidence="8">
    <location>
        <begin position="332"/>
        <end position="365"/>
    </location>
</feature>
<reference evidence="10" key="1">
    <citation type="submission" date="2020-11" db="EMBL/GenBank/DDBJ databases">
        <authorList>
            <person name="Tran Van P."/>
        </authorList>
    </citation>
    <scope>NUCLEOTIDE SEQUENCE</scope>
</reference>
<evidence type="ECO:0000256" key="2">
    <source>
        <dbReference type="ARBA" id="ARBA00022737"/>
    </source>
</evidence>
<keyword evidence="11" id="KW-1185">Reference proteome</keyword>
<evidence type="ECO:0000256" key="4">
    <source>
        <dbReference type="ARBA" id="ARBA00022786"/>
    </source>
</evidence>
<dbReference type="EMBL" id="OA894963">
    <property type="protein sequence ID" value="CAD7285260.1"/>
    <property type="molecule type" value="Genomic_DNA"/>
</dbReference>
<dbReference type="GO" id="GO:0016567">
    <property type="term" value="P:protein ubiquitination"/>
    <property type="evidence" value="ECO:0007669"/>
    <property type="project" value="TreeGrafter"/>
</dbReference>
<dbReference type="EMBL" id="CAJPEX010012926">
    <property type="protein sequence ID" value="CAG0925412.1"/>
    <property type="molecule type" value="Genomic_DNA"/>
</dbReference>
<dbReference type="Pfam" id="PF13181">
    <property type="entry name" value="TPR_8"/>
    <property type="match status" value="1"/>
</dbReference>
<dbReference type="OrthoDB" id="10262026at2759"/>
<feature type="compositionally biased region" description="Acidic residues" evidence="8">
    <location>
        <begin position="342"/>
        <end position="365"/>
    </location>
</feature>
<evidence type="ECO:0000313" key="11">
    <source>
        <dbReference type="Proteomes" id="UP000678499"/>
    </source>
</evidence>
<gene>
    <name evidence="10" type="ORF">NMOB1V02_LOCUS12862</name>
</gene>
<feature type="domain" description="Cdc23" evidence="9">
    <location>
        <begin position="6"/>
        <end position="104"/>
    </location>
</feature>
<name>A0A7R9C2T3_9CRUS</name>
<evidence type="ECO:0000256" key="5">
    <source>
        <dbReference type="ARBA" id="ARBA00022803"/>
    </source>
</evidence>
<dbReference type="SMART" id="SM00028">
    <property type="entry name" value="TPR"/>
    <property type="match status" value="4"/>
</dbReference>
<dbReference type="PANTHER" id="PTHR12558">
    <property type="entry name" value="CELL DIVISION CYCLE 16,23,27"/>
    <property type="match status" value="1"/>
</dbReference>
<dbReference type="GO" id="GO:0051301">
    <property type="term" value="P:cell division"/>
    <property type="evidence" value="ECO:0007669"/>
    <property type="project" value="UniProtKB-KW"/>
</dbReference>
<dbReference type="InterPro" id="IPR007192">
    <property type="entry name" value="APC8"/>
</dbReference>
<evidence type="ECO:0000259" key="9">
    <source>
        <dbReference type="Pfam" id="PF04049"/>
    </source>
</evidence>
<accession>A0A7R9C2T3</accession>
<dbReference type="GO" id="GO:0031145">
    <property type="term" value="P:anaphase-promoting complex-dependent catabolic process"/>
    <property type="evidence" value="ECO:0007669"/>
    <property type="project" value="TreeGrafter"/>
</dbReference>
<dbReference type="SUPFAM" id="SSF48452">
    <property type="entry name" value="TPR-like"/>
    <property type="match status" value="1"/>
</dbReference>
<keyword evidence="3" id="KW-0498">Mitosis</keyword>
<feature type="repeat" description="TPR" evidence="7">
    <location>
        <begin position="170"/>
        <end position="203"/>
    </location>
</feature>